<dbReference type="Gramene" id="mRNA:HanXRQr2_Chr10g0453641">
    <property type="protein sequence ID" value="CDS:HanXRQr2_Chr10g0453641.1"/>
    <property type="gene ID" value="HanXRQr2_Chr10g0453641"/>
</dbReference>
<comment type="caution">
    <text evidence="1">The sequence shown here is derived from an EMBL/GenBank/DDBJ whole genome shotgun (WGS) entry which is preliminary data.</text>
</comment>
<keyword evidence="2" id="KW-1185">Reference proteome</keyword>
<accession>A0A9K3HZU4</accession>
<gene>
    <name evidence="1" type="ORF">HanXRQr2_Chr10g0453641</name>
</gene>
<evidence type="ECO:0000313" key="2">
    <source>
        <dbReference type="Proteomes" id="UP000215914"/>
    </source>
</evidence>
<proteinExistence type="predicted"/>
<dbReference type="AlphaFoldDB" id="A0A9K3HZU4"/>
<name>A0A9K3HZU4_HELAN</name>
<dbReference type="Proteomes" id="UP000215914">
    <property type="component" value="Unassembled WGS sequence"/>
</dbReference>
<dbReference type="EMBL" id="MNCJ02000325">
    <property type="protein sequence ID" value="KAF5787511.1"/>
    <property type="molecule type" value="Genomic_DNA"/>
</dbReference>
<reference evidence="1" key="2">
    <citation type="submission" date="2020-06" db="EMBL/GenBank/DDBJ databases">
        <title>Helianthus annuus Genome sequencing and assembly Release 2.</title>
        <authorList>
            <person name="Gouzy J."/>
            <person name="Langlade N."/>
            <person name="Munos S."/>
        </authorList>
    </citation>
    <scope>NUCLEOTIDE SEQUENCE</scope>
    <source>
        <tissue evidence="1">Leaves</tissue>
    </source>
</reference>
<protein>
    <submittedName>
        <fullName evidence="1">Uncharacterized protein</fullName>
    </submittedName>
</protein>
<reference evidence="1" key="1">
    <citation type="journal article" date="2017" name="Nature">
        <title>The sunflower genome provides insights into oil metabolism, flowering and Asterid evolution.</title>
        <authorList>
            <person name="Badouin H."/>
            <person name="Gouzy J."/>
            <person name="Grassa C.J."/>
            <person name="Murat F."/>
            <person name="Staton S.E."/>
            <person name="Cottret L."/>
            <person name="Lelandais-Briere C."/>
            <person name="Owens G.L."/>
            <person name="Carrere S."/>
            <person name="Mayjonade B."/>
            <person name="Legrand L."/>
            <person name="Gill N."/>
            <person name="Kane N.C."/>
            <person name="Bowers J.E."/>
            <person name="Hubner S."/>
            <person name="Bellec A."/>
            <person name="Berard A."/>
            <person name="Berges H."/>
            <person name="Blanchet N."/>
            <person name="Boniface M.C."/>
            <person name="Brunel D."/>
            <person name="Catrice O."/>
            <person name="Chaidir N."/>
            <person name="Claudel C."/>
            <person name="Donnadieu C."/>
            <person name="Faraut T."/>
            <person name="Fievet G."/>
            <person name="Helmstetter N."/>
            <person name="King M."/>
            <person name="Knapp S.J."/>
            <person name="Lai Z."/>
            <person name="Le Paslier M.C."/>
            <person name="Lippi Y."/>
            <person name="Lorenzon L."/>
            <person name="Mandel J.R."/>
            <person name="Marage G."/>
            <person name="Marchand G."/>
            <person name="Marquand E."/>
            <person name="Bret-Mestries E."/>
            <person name="Morien E."/>
            <person name="Nambeesan S."/>
            <person name="Nguyen T."/>
            <person name="Pegot-Espagnet P."/>
            <person name="Pouilly N."/>
            <person name="Raftis F."/>
            <person name="Sallet E."/>
            <person name="Schiex T."/>
            <person name="Thomas J."/>
            <person name="Vandecasteele C."/>
            <person name="Vares D."/>
            <person name="Vear F."/>
            <person name="Vautrin S."/>
            <person name="Crespi M."/>
            <person name="Mangin B."/>
            <person name="Burke J.M."/>
            <person name="Salse J."/>
            <person name="Munos S."/>
            <person name="Vincourt P."/>
            <person name="Rieseberg L.H."/>
            <person name="Langlade N.B."/>
        </authorList>
    </citation>
    <scope>NUCLEOTIDE SEQUENCE</scope>
    <source>
        <tissue evidence="1">Leaves</tissue>
    </source>
</reference>
<sequence>MDSVVKVFEYLKIQLEELKKVIRAVDLEMCMKDRLLTLRAETGLLLSVLNHEFEQ</sequence>
<organism evidence="1 2">
    <name type="scientific">Helianthus annuus</name>
    <name type="common">Common sunflower</name>
    <dbReference type="NCBI Taxonomy" id="4232"/>
    <lineage>
        <taxon>Eukaryota</taxon>
        <taxon>Viridiplantae</taxon>
        <taxon>Streptophyta</taxon>
        <taxon>Embryophyta</taxon>
        <taxon>Tracheophyta</taxon>
        <taxon>Spermatophyta</taxon>
        <taxon>Magnoliopsida</taxon>
        <taxon>eudicotyledons</taxon>
        <taxon>Gunneridae</taxon>
        <taxon>Pentapetalae</taxon>
        <taxon>asterids</taxon>
        <taxon>campanulids</taxon>
        <taxon>Asterales</taxon>
        <taxon>Asteraceae</taxon>
        <taxon>Asteroideae</taxon>
        <taxon>Heliantheae alliance</taxon>
        <taxon>Heliantheae</taxon>
        <taxon>Helianthus</taxon>
    </lineage>
</organism>
<evidence type="ECO:0000313" key="1">
    <source>
        <dbReference type="EMBL" id="KAF5787511.1"/>
    </source>
</evidence>